<evidence type="ECO:0000313" key="7">
    <source>
        <dbReference type="Proteomes" id="UP001196509"/>
    </source>
</evidence>
<evidence type="ECO:0000256" key="1">
    <source>
        <dbReference type="ARBA" id="ARBA00010062"/>
    </source>
</evidence>
<gene>
    <name evidence="6" type="ORF">K1W69_26145</name>
</gene>
<comment type="similarity">
    <text evidence="1">Belongs to the leucine-binding protein family.</text>
</comment>
<accession>A0AAE3D2C7</accession>
<evidence type="ECO:0000256" key="3">
    <source>
        <dbReference type="ARBA" id="ARBA00022970"/>
    </source>
</evidence>
<protein>
    <submittedName>
        <fullName evidence="6">ABC transporter substrate-binding protein</fullName>
    </submittedName>
</protein>
<keyword evidence="3" id="KW-0813">Transport</keyword>
<dbReference type="RefSeq" id="WP_220231436.1">
    <property type="nucleotide sequence ID" value="NZ_JAICBX010000008.1"/>
</dbReference>
<feature type="domain" description="Leucine-binding protein" evidence="5">
    <location>
        <begin position="34"/>
        <end position="371"/>
    </location>
</feature>
<dbReference type="SUPFAM" id="SSF53822">
    <property type="entry name" value="Periplasmic binding protein-like I"/>
    <property type="match status" value="1"/>
</dbReference>
<feature type="chain" id="PRO_5042236697" evidence="4">
    <location>
        <begin position="22"/>
        <end position="407"/>
    </location>
</feature>
<feature type="signal peptide" evidence="4">
    <location>
        <begin position="1"/>
        <end position="21"/>
    </location>
</feature>
<dbReference type="Gene3D" id="3.40.50.2300">
    <property type="match status" value="2"/>
</dbReference>
<comment type="caution">
    <text evidence="6">The sequence shown here is derived from an EMBL/GenBank/DDBJ whole genome shotgun (WGS) entry which is preliminary data.</text>
</comment>
<organism evidence="6 7">
    <name type="scientific">Flavimaribacter sediminis</name>
    <dbReference type="NCBI Taxonomy" id="2865987"/>
    <lineage>
        <taxon>Bacteria</taxon>
        <taxon>Pseudomonadati</taxon>
        <taxon>Pseudomonadota</taxon>
        <taxon>Alphaproteobacteria</taxon>
        <taxon>Hyphomicrobiales</taxon>
        <taxon>Rhizobiaceae</taxon>
        <taxon>Flavimaribacter</taxon>
    </lineage>
</organism>
<dbReference type="GO" id="GO:0006865">
    <property type="term" value="P:amino acid transport"/>
    <property type="evidence" value="ECO:0007669"/>
    <property type="project" value="UniProtKB-KW"/>
</dbReference>
<dbReference type="InterPro" id="IPR028081">
    <property type="entry name" value="Leu-bd"/>
</dbReference>
<dbReference type="CDD" id="cd06327">
    <property type="entry name" value="PBP1_SBP-like"/>
    <property type="match status" value="1"/>
</dbReference>
<dbReference type="AlphaFoldDB" id="A0AAE3D2C7"/>
<evidence type="ECO:0000256" key="4">
    <source>
        <dbReference type="SAM" id="SignalP"/>
    </source>
</evidence>
<evidence type="ECO:0000256" key="2">
    <source>
        <dbReference type="ARBA" id="ARBA00022729"/>
    </source>
</evidence>
<keyword evidence="3" id="KW-0029">Amino-acid transport</keyword>
<keyword evidence="2 4" id="KW-0732">Signal</keyword>
<dbReference type="InterPro" id="IPR028082">
    <property type="entry name" value="Peripla_BP_I"/>
</dbReference>
<dbReference type="EMBL" id="JAICBX010000008">
    <property type="protein sequence ID" value="MBW8640700.1"/>
    <property type="molecule type" value="Genomic_DNA"/>
</dbReference>
<evidence type="ECO:0000313" key="6">
    <source>
        <dbReference type="EMBL" id="MBW8640700.1"/>
    </source>
</evidence>
<name>A0AAE3D2C7_9HYPH</name>
<dbReference type="Pfam" id="PF13458">
    <property type="entry name" value="Peripla_BP_6"/>
    <property type="match status" value="1"/>
</dbReference>
<dbReference type="PANTHER" id="PTHR30483">
    <property type="entry name" value="LEUCINE-SPECIFIC-BINDING PROTEIN"/>
    <property type="match status" value="1"/>
</dbReference>
<dbReference type="InterPro" id="IPR051010">
    <property type="entry name" value="BCAA_transport"/>
</dbReference>
<keyword evidence="7" id="KW-1185">Reference proteome</keyword>
<reference evidence="6" key="1">
    <citation type="submission" date="2021-08" db="EMBL/GenBank/DDBJ databases">
        <title>Hoeflea bacterium WL0058 sp. nov., isolated from the sediment.</title>
        <authorList>
            <person name="Wang L."/>
            <person name="Zhang D."/>
        </authorList>
    </citation>
    <scope>NUCLEOTIDE SEQUENCE</scope>
    <source>
        <strain evidence="6">WL0058</strain>
    </source>
</reference>
<dbReference type="PANTHER" id="PTHR30483:SF6">
    <property type="entry name" value="PERIPLASMIC BINDING PROTEIN OF ABC TRANSPORTER FOR NATURAL AMINO ACIDS"/>
    <property type="match status" value="1"/>
</dbReference>
<proteinExistence type="inferred from homology"/>
<sequence length="407" mass="43260">MKTRDTTVILAATLAAGTALAPVTASAEISGDVIKIGIMNDQSGPYADNCGPGAVAAAKLAVEDAGGEVNGKKIEIVVADDQNKPDVGAAVALKWLDEEGVDAIVSCSASSIASAVHDMMAERKKPLMLSGTASSFFTNDRCSPMTTQWVVDTYALPRATVNALLGEGIDSYYFITVDYAFGKAWEADATTFIKDGGGEVVGSVLHPLGSNDFSSYLLRAQSSGAKAIALANAGGDLANTMKQASEFGVGTDGQLLVPLGMFINNAHGIGLPVLQNVRLTTAFYWDMDDETRAFTKRYQDAFNGRFPNAPQAGTYSAVAHYLKAAKAADSDDGEAVMQKMKEIPINDFSMKDVSIRDDGQVMRPLYAARIKQPDESKGEYDYYDIISEIAPEDAWRPAADSQCALLK</sequence>
<evidence type="ECO:0000259" key="5">
    <source>
        <dbReference type="Pfam" id="PF13458"/>
    </source>
</evidence>
<dbReference type="Proteomes" id="UP001196509">
    <property type="component" value="Unassembled WGS sequence"/>
</dbReference>